<dbReference type="InterPro" id="IPR003593">
    <property type="entry name" value="AAA+_ATPase"/>
</dbReference>
<feature type="binding site" evidence="8">
    <location>
        <position position="171"/>
    </location>
    <ligand>
        <name>ATP</name>
        <dbReference type="ChEBI" id="CHEBI:30616"/>
    </ligand>
</feature>
<dbReference type="InterPro" id="IPR018312">
    <property type="entry name" value="Chromosome_initiator_DnaA_CS"/>
</dbReference>
<evidence type="ECO:0000259" key="12">
    <source>
        <dbReference type="SMART" id="SM00382"/>
    </source>
</evidence>
<dbReference type="GO" id="GO:0006275">
    <property type="term" value="P:regulation of DNA replication"/>
    <property type="evidence" value="ECO:0007669"/>
    <property type="project" value="UniProtKB-UniRule"/>
</dbReference>
<dbReference type="GO" id="GO:0006270">
    <property type="term" value="P:DNA replication initiation"/>
    <property type="evidence" value="ECO:0007669"/>
    <property type="project" value="UniProtKB-UniRule"/>
</dbReference>
<dbReference type="InterPro" id="IPR020591">
    <property type="entry name" value="Chromosome_initiator_DnaA-like"/>
</dbReference>
<dbReference type="PANTHER" id="PTHR30050">
    <property type="entry name" value="CHROMOSOMAL REPLICATION INITIATOR PROTEIN DNAA"/>
    <property type="match status" value="1"/>
</dbReference>
<evidence type="ECO:0000256" key="10">
    <source>
        <dbReference type="RuleBase" id="RU000577"/>
    </source>
</evidence>
<evidence type="ECO:0000313" key="15">
    <source>
        <dbReference type="Proteomes" id="UP000321827"/>
    </source>
</evidence>
<dbReference type="Pfam" id="PF08299">
    <property type="entry name" value="Bac_DnaA_C"/>
    <property type="match status" value="1"/>
</dbReference>
<proteinExistence type="inferred from homology"/>
<feature type="domain" description="AAA+ ATPase" evidence="12">
    <location>
        <begin position="156"/>
        <end position="284"/>
    </location>
</feature>
<feature type="binding site" evidence="8">
    <location>
        <position position="169"/>
    </location>
    <ligand>
        <name>ATP</name>
        <dbReference type="ChEBI" id="CHEBI:30616"/>
    </ligand>
</feature>
<feature type="binding site" evidence="8">
    <location>
        <position position="170"/>
    </location>
    <ligand>
        <name>ATP</name>
        <dbReference type="ChEBI" id="CHEBI:30616"/>
    </ligand>
</feature>
<evidence type="ECO:0000256" key="6">
    <source>
        <dbReference type="ARBA" id="ARBA00023121"/>
    </source>
</evidence>
<sequence length="461" mass="51336">MGPAAPARVECKGLLEVPGLTHESIWENVLDYVRENVTSVEFDTWFARVKPLGLTGGALELGVPTSFAGDWIQKHYGHLIQEALLRLGAQSPEFRLKVVPGEVVQDAILQEDARVPAAAPRTRLNPKYTFESFVVGPGNSMAHAAAMAVAEAPGKAYNPLFIYGGVGLGKTHLMHAVGHYARQRFPEIRVEYVSTETFTNDLISAIRSDRMNQFRERYRSVDMLLVDDVQFIAGKERTQEEFFHTFNTLYEDGKQILLTSDRPPREILTLESRLRSRFEWGLITDIQPPDLETRIAILKMNAERRGVQLSEEVLEYVARQVASNIRELEGALMRLIAYASLSGVTITPKVAQSALADLFHTAGEAVTMDEILAAVAEHYGVTPADLKSKGRSKEVVRPRQVAMYLIRQLTGASLPEIGQFFGGRDHTTVLYATQKIGKLLAEDAELRRTVEGFESRWAGRG</sequence>
<dbReference type="AlphaFoldDB" id="A0A511RLW0"/>
<dbReference type="InterPro" id="IPR027417">
    <property type="entry name" value="P-loop_NTPase"/>
</dbReference>
<feature type="region of interest" description="Domain III, AAA+ region" evidence="8">
    <location>
        <begin position="123"/>
        <end position="339"/>
    </location>
</feature>
<dbReference type="Gene3D" id="1.10.1750.10">
    <property type="match status" value="1"/>
</dbReference>
<comment type="subcellular location">
    <subcellularLocation>
        <location evidence="8">Cytoplasm</location>
    </subcellularLocation>
</comment>
<dbReference type="InterPro" id="IPR010921">
    <property type="entry name" value="Trp_repressor/repl_initiator"/>
</dbReference>
<dbReference type="HAMAP" id="MF_00377">
    <property type="entry name" value="DnaA_bact"/>
    <property type="match status" value="1"/>
</dbReference>
<dbReference type="SMART" id="SM00760">
    <property type="entry name" value="Bac_DnaA_C"/>
    <property type="match status" value="1"/>
</dbReference>
<keyword evidence="5 8" id="KW-0067">ATP-binding</keyword>
<comment type="function">
    <text evidence="8 10">Plays an essential role in the initiation and regulation of chromosomal replication. ATP-DnaA binds to the origin of replication (oriC) to initiate formation of the DNA replication initiation complex once per cell cycle. Binds the DnaA box (a 9 base pair repeat at the origin) and separates the double-stranded (ds)DNA. Forms a right-handed helical filament on oriC DNA; dsDNA binds to the exterior of the filament while single-stranded (ss)DNA is stabiized in the filament's interior. The ATP-DnaA-oriC complex binds and stabilizes one strand of the AT-rich DNA unwinding element (DUE), permitting loading of DNA polymerase. After initiation quickly degrades to an ADP-DnaA complex that is not apt for DNA replication. Binds acidic phospholipids.</text>
</comment>
<comment type="caution">
    <text evidence="14">The sequence shown here is derived from an EMBL/GenBank/DDBJ whole genome shotgun (WGS) entry which is preliminary data.</text>
</comment>
<accession>A0A511RLW0</accession>
<dbReference type="SMART" id="SM00382">
    <property type="entry name" value="AAA"/>
    <property type="match status" value="1"/>
</dbReference>
<evidence type="ECO:0000256" key="3">
    <source>
        <dbReference type="ARBA" id="ARBA00022705"/>
    </source>
</evidence>
<feature type="region of interest" description="Domain IV, binds dsDNA" evidence="8">
    <location>
        <begin position="340"/>
        <end position="461"/>
    </location>
</feature>
<evidence type="ECO:0000256" key="5">
    <source>
        <dbReference type="ARBA" id="ARBA00022840"/>
    </source>
</evidence>
<dbReference type="InterPro" id="IPR013317">
    <property type="entry name" value="DnaA_dom"/>
</dbReference>
<dbReference type="GO" id="GO:0005524">
    <property type="term" value="F:ATP binding"/>
    <property type="evidence" value="ECO:0007669"/>
    <property type="project" value="UniProtKB-UniRule"/>
</dbReference>
<protein>
    <recommendedName>
        <fullName evidence="8 9">Chromosomal replication initiator protein DnaA</fullName>
    </recommendedName>
</protein>
<dbReference type="CDD" id="cd00009">
    <property type="entry name" value="AAA"/>
    <property type="match status" value="1"/>
</dbReference>
<reference evidence="14 15" key="1">
    <citation type="submission" date="2019-07" db="EMBL/GenBank/DDBJ databases">
        <title>Whole genome shotgun sequence of Oceanithermus desulfurans NBRC 100063.</title>
        <authorList>
            <person name="Hosoyama A."/>
            <person name="Uohara A."/>
            <person name="Ohji S."/>
            <person name="Ichikawa N."/>
        </authorList>
    </citation>
    <scope>NUCLEOTIDE SEQUENCE [LARGE SCALE GENOMIC DNA]</scope>
    <source>
        <strain evidence="14 15">NBRC 100063</strain>
    </source>
</reference>
<dbReference type="InterPro" id="IPR013159">
    <property type="entry name" value="DnaA_C"/>
</dbReference>
<evidence type="ECO:0000256" key="2">
    <source>
        <dbReference type="ARBA" id="ARBA00022490"/>
    </source>
</evidence>
<dbReference type="InterPro" id="IPR038454">
    <property type="entry name" value="DnaA_N_sf"/>
</dbReference>
<evidence type="ECO:0000256" key="8">
    <source>
        <dbReference type="HAMAP-Rule" id="MF_00377"/>
    </source>
</evidence>
<dbReference type="Pfam" id="PF00308">
    <property type="entry name" value="Bac_DnaA"/>
    <property type="match status" value="1"/>
</dbReference>
<dbReference type="SUPFAM" id="SSF52540">
    <property type="entry name" value="P-loop containing nucleoside triphosphate hydrolases"/>
    <property type="match status" value="1"/>
</dbReference>
<dbReference type="Proteomes" id="UP000321827">
    <property type="component" value="Unassembled WGS sequence"/>
</dbReference>
<keyword evidence="2 8" id="KW-0963">Cytoplasm</keyword>
<evidence type="ECO:0000259" key="13">
    <source>
        <dbReference type="SMART" id="SM00760"/>
    </source>
</evidence>
<dbReference type="Gene3D" id="3.40.50.300">
    <property type="entry name" value="P-loop containing nucleotide triphosphate hydrolases"/>
    <property type="match status" value="1"/>
</dbReference>
<keyword evidence="4 8" id="KW-0547">Nucleotide-binding</keyword>
<dbReference type="EMBL" id="BJXN01000008">
    <property type="protein sequence ID" value="GEM89932.1"/>
    <property type="molecule type" value="Genomic_DNA"/>
</dbReference>
<dbReference type="PANTHER" id="PTHR30050:SF2">
    <property type="entry name" value="CHROMOSOMAL REPLICATION INITIATOR PROTEIN DNAA"/>
    <property type="match status" value="1"/>
</dbReference>
<dbReference type="PROSITE" id="PS01008">
    <property type="entry name" value="DNAA"/>
    <property type="match status" value="1"/>
</dbReference>
<dbReference type="Pfam" id="PF11638">
    <property type="entry name" value="DnaA_N"/>
    <property type="match status" value="1"/>
</dbReference>
<feature type="binding site" evidence="8">
    <location>
        <position position="167"/>
    </location>
    <ligand>
        <name>ATP</name>
        <dbReference type="ChEBI" id="CHEBI:30616"/>
    </ligand>
</feature>
<keyword evidence="3 8" id="KW-0235">DNA replication</keyword>
<evidence type="ECO:0000313" key="14">
    <source>
        <dbReference type="EMBL" id="GEM89932.1"/>
    </source>
</evidence>
<dbReference type="SUPFAM" id="SSF48295">
    <property type="entry name" value="TrpR-like"/>
    <property type="match status" value="1"/>
</dbReference>
<dbReference type="GO" id="GO:0005737">
    <property type="term" value="C:cytoplasm"/>
    <property type="evidence" value="ECO:0007669"/>
    <property type="project" value="UniProtKB-SubCell"/>
</dbReference>
<gene>
    <name evidence="8 14" type="primary">dnaA</name>
    <name evidence="14" type="ORF">ODE01S_13660</name>
</gene>
<dbReference type="CDD" id="cd06571">
    <property type="entry name" value="Bac_DnaA_C"/>
    <property type="match status" value="1"/>
</dbReference>
<dbReference type="GO" id="GO:0003688">
    <property type="term" value="F:DNA replication origin binding"/>
    <property type="evidence" value="ECO:0007669"/>
    <property type="project" value="UniProtKB-UniRule"/>
</dbReference>
<name>A0A511RLW0_9DEIN</name>
<organism evidence="14 15">
    <name type="scientific">Oceanithermus desulfurans NBRC 100063</name>
    <dbReference type="NCBI Taxonomy" id="1227550"/>
    <lineage>
        <taxon>Bacteria</taxon>
        <taxon>Thermotogati</taxon>
        <taxon>Deinococcota</taxon>
        <taxon>Deinococci</taxon>
        <taxon>Thermales</taxon>
        <taxon>Thermaceae</taxon>
        <taxon>Oceanithermus</taxon>
    </lineage>
</organism>
<comment type="similarity">
    <text evidence="1 8 11">Belongs to the DnaA family.</text>
</comment>
<keyword evidence="7 8" id="KW-0238">DNA-binding</keyword>
<evidence type="ECO:0000256" key="1">
    <source>
        <dbReference type="ARBA" id="ARBA00006583"/>
    </source>
</evidence>
<dbReference type="Gene3D" id="3.30.300.180">
    <property type="match status" value="1"/>
</dbReference>
<dbReference type="GO" id="GO:0008289">
    <property type="term" value="F:lipid binding"/>
    <property type="evidence" value="ECO:0007669"/>
    <property type="project" value="UniProtKB-KW"/>
</dbReference>
<dbReference type="GO" id="GO:0005886">
    <property type="term" value="C:plasma membrane"/>
    <property type="evidence" value="ECO:0007669"/>
    <property type="project" value="TreeGrafter"/>
</dbReference>
<dbReference type="PRINTS" id="PR00051">
    <property type="entry name" value="DNAA"/>
</dbReference>
<dbReference type="Gene3D" id="1.10.8.60">
    <property type="match status" value="1"/>
</dbReference>
<feature type="region of interest" description="Domain I, interacts with DnaA modulators" evidence="8">
    <location>
        <begin position="1"/>
        <end position="113"/>
    </location>
</feature>
<dbReference type="FunFam" id="1.10.8.60:FF:000003">
    <property type="entry name" value="Chromosomal replication initiator protein DnaA"/>
    <property type="match status" value="1"/>
</dbReference>
<keyword evidence="6 8" id="KW-0446">Lipid-binding</keyword>
<comment type="caution">
    <text evidence="8">Lacks conserved residue(s) required for the propagation of feature annotation.</text>
</comment>
<evidence type="ECO:0000256" key="11">
    <source>
        <dbReference type="RuleBase" id="RU004227"/>
    </source>
</evidence>
<feature type="domain" description="Chromosomal replication initiator DnaA C-terminal" evidence="13">
    <location>
        <begin position="367"/>
        <end position="436"/>
    </location>
</feature>
<comment type="subunit">
    <text evidence="8">Oligomerizes as a right-handed, spiral filament on DNA at oriC.</text>
</comment>
<evidence type="ECO:0000256" key="4">
    <source>
        <dbReference type="ARBA" id="ARBA00022741"/>
    </source>
</evidence>
<dbReference type="InterPro" id="IPR024633">
    <property type="entry name" value="DnaA_N_dom"/>
</dbReference>
<dbReference type="NCBIfam" id="TIGR00362">
    <property type="entry name" value="DnaA"/>
    <property type="match status" value="1"/>
</dbReference>
<dbReference type="FunFam" id="3.40.50.300:FF:000150">
    <property type="entry name" value="Chromosomal replication initiator protein DnaA"/>
    <property type="match status" value="1"/>
</dbReference>
<comment type="domain">
    <text evidence="8">Domain I is involved in oligomerization and binding regulators, domain II is flexibile and of varying length in different bacteria, domain III forms the AAA+ region, while domain IV binds dsDNA.</text>
</comment>
<evidence type="ECO:0000256" key="7">
    <source>
        <dbReference type="ARBA" id="ARBA00023125"/>
    </source>
</evidence>
<dbReference type="InterPro" id="IPR001957">
    <property type="entry name" value="Chromosome_initiator_DnaA"/>
</dbReference>
<evidence type="ECO:0000256" key="9">
    <source>
        <dbReference type="NCBIfam" id="TIGR00362"/>
    </source>
</evidence>